<proteinExistence type="predicted"/>
<sequence length="65" mass="7052">MMHVVGAFKLLRTSDESLPCIDCRQLAFSSAMTEIIELFASGFGGPLSQTVSCGINVCRPSCIRR</sequence>
<evidence type="ECO:0000313" key="2">
    <source>
        <dbReference type="Proteomes" id="UP000193411"/>
    </source>
</evidence>
<name>A0A1Y2HW26_9FUNG</name>
<comment type="caution">
    <text evidence="1">The sequence shown here is derived from an EMBL/GenBank/DDBJ whole genome shotgun (WGS) entry which is preliminary data.</text>
</comment>
<protein>
    <submittedName>
        <fullName evidence="1">Uncharacterized protein</fullName>
    </submittedName>
</protein>
<dbReference type="EMBL" id="MCFL01000007">
    <property type="protein sequence ID" value="ORZ38817.1"/>
    <property type="molecule type" value="Genomic_DNA"/>
</dbReference>
<dbReference type="Proteomes" id="UP000193411">
    <property type="component" value="Unassembled WGS sequence"/>
</dbReference>
<reference evidence="1 2" key="1">
    <citation type="submission" date="2016-07" db="EMBL/GenBank/DDBJ databases">
        <title>Pervasive Adenine N6-methylation of Active Genes in Fungi.</title>
        <authorList>
            <consortium name="DOE Joint Genome Institute"/>
            <person name="Mondo S.J."/>
            <person name="Dannebaum R.O."/>
            <person name="Kuo R.C."/>
            <person name="Labutti K."/>
            <person name="Haridas S."/>
            <person name="Kuo A."/>
            <person name="Salamov A."/>
            <person name="Ahrendt S.R."/>
            <person name="Lipzen A."/>
            <person name="Sullivan W."/>
            <person name="Andreopoulos W.B."/>
            <person name="Clum A."/>
            <person name="Lindquist E."/>
            <person name="Daum C."/>
            <person name="Ramamoorthy G.K."/>
            <person name="Gryganskyi A."/>
            <person name="Culley D."/>
            <person name="Magnuson J.K."/>
            <person name="James T.Y."/>
            <person name="O'Malley M.A."/>
            <person name="Stajich J.E."/>
            <person name="Spatafora J.W."/>
            <person name="Visel A."/>
            <person name="Grigoriev I.V."/>
        </authorList>
    </citation>
    <scope>NUCLEOTIDE SEQUENCE [LARGE SCALE GENOMIC DNA]</scope>
    <source>
        <strain evidence="1 2">PL171</strain>
    </source>
</reference>
<dbReference type="AlphaFoldDB" id="A0A1Y2HW26"/>
<organism evidence="1 2">
    <name type="scientific">Catenaria anguillulae PL171</name>
    <dbReference type="NCBI Taxonomy" id="765915"/>
    <lineage>
        <taxon>Eukaryota</taxon>
        <taxon>Fungi</taxon>
        <taxon>Fungi incertae sedis</taxon>
        <taxon>Blastocladiomycota</taxon>
        <taxon>Blastocladiomycetes</taxon>
        <taxon>Blastocladiales</taxon>
        <taxon>Catenariaceae</taxon>
        <taxon>Catenaria</taxon>
    </lineage>
</organism>
<evidence type="ECO:0000313" key="1">
    <source>
        <dbReference type="EMBL" id="ORZ38817.1"/>
    </source>
</evidence>
<gene>
    <name evidence="1" type="ORF">BCR44DRAFT_1427841</name>
</gene>
<accession>A0A1Y2HW26</accession>
<keyword evidence="2" id="KW-1185">Reference proteome</keyword>